<dbReference type="InterPro" id="IPR000772">
    <property type="entry name" value="Ricin_B_lectin"/>
</dbReference>
<keyword evidence="5" id="KW-0735">Signal-anchor</keyword>
<evidence type="ECO:0000256" key="11">
    <source>
        <dbReference type="SAM" id="Phobius"/>
    </source>
</evidence>
<organism evidence="13">
    <name type="scientific">Culicoides sonorensis</name>
    <name type="common">Biting midge</name>
    <dbReference type="NCBI Taxonomy" id="179676"/>
    <lineage>
        <taxon>Eukaryota</taxon>
        <taxon>Metazoa</taxon>
        <taxon>Ecdysozoa</taxon>
        <taxon>Arthropoda</taxon>
        <taxon>Hexapoda</taxon>
        <taxon>Insecta</taxon>
        <taxon>Pterygota</taxon>
        <taxon>Neoptera</taxon>
        <taxon>Endopterygota</taxon>
        <taxon>Diptera</taxon>
        <taxon>Nematocera</taxon>
        <taxon>Chironomoidea</taxon>
        <taxon>Ceratopogonidae</taxon>
        <taxon>Ceratopogoninae</taxon>
        <taxon>Culicoides</taxon>
        <taxon>Monoculicoides</taxon>
    </lineage>
</organism>
<dbReference type="GO" id="GO:0006493">
    <property type="term" value="P:protein O-linked glycosylation"/>
    <property type="evidence" value="ECO:0007669"/>
    <property type="project" value="TreeGrafter"/>
</dbReference>
<evidence type="ECO:0000256" key="2">
    <source>
        <dbReference type="ARBA" id="ARBA00005680"/>
    </source>
</evidence>
<dbReference type="VEuPathDB" id="VectorBase:CSON005670"/>
<keyword evidence="8 11" id="KW-0472">Membrane</keyword>
<evidence type="ECO:0000256" key="5">
    <source>
        <dbReference type="ARBA" id="ARBA00022968"/>
    </source>
</evidence>
<accession>A0A336MT90</accession>
<evidence type="ECO:0000256" key="7">
    <source>
        <dbReference type="ARBA" id="ARBA00023034"/>
    </source>
</evidence>
<keyword evidence="6 11" id="KW-1133">Transmembrane helix</keyword>
<feature type="domain" description="Ricin B lectin" evidence="12">
    <location>
        <begin position="917"/>
        <end position="1047"/>
    </location>
</feature>
<evidence type="ECO:0000256" key="8">
    <source>
        <dbReference type="ARBA" id="ARBA00023136"/>
    </source>
</evidence>
<dbReference type="PANTHER" id="PTHR11675:SF134">
    <property type="entry name" value="N-ACETYLGALACTOSAMINYLTRANSFERASE 4-RELATED"/>
    <property type="match status" value="1"/>
</dbReference>
<feature type="transmembrane region" description="Helical" evidence="11">
    <location>
        <begin position="6"/>
        <end position="24"/>
    </location>
</feature>
<evidence type="ECO:0000256" key="6">
    <source>
        <dbReference type="ARBA" id="ARBA00022989"/>
    </source>
</evidence>
<dbReference type="SMART" id="SM00458">
    <property type="entry name" value="RICIN"/>
    <property type="match status" value="2"/>
</dbReference>
<dbReference type="InterPro" id="IPR001173">
    <property type="entry name" value="Glyco_trans_2-like"/>
</dbReference>
<dbReference type="InterPro" id="IPR029044">
    <property type="entry name" value="Nucleotide-diphossugar_trans"/>
</dbReference>
<evidence type="ECO:0000259" key="12">
    <source>
        <dbReference type="SMART" id="SM00458"/>
    </source>
</evidence>
<comment type="similarity">
    <text evidence="2">Belongs to the glycosyltransferase 2 family. GalNAc-T subfamily.</text>
</comment>
<gene>
    <name evidence="13" type="primary">CSON005670</name>
</gene>
<dbReference type="InterPro" id="IPR045885">
    <property type="entry name" value="GalNAc-T"/>
</dbReference>
<dbReference type="Gene3D" id="3.90.550.10">
    <property type="entry name" value="Spore Coat Polysaccharide Biosynthesis Protein SpsA, Chain A"/>
    <property type="match status" value="2"/>
</dbReference>
<dbReference type="PANTHER" id="PTHR11675">
    <property type="entry name" value="N-ACETYLGALACTOSAMINYLTRANSFERASE"/>
    <property type="match status" value="1"/>
</dbReference>
<dbReference type="SUPFAM" id="SSF50370">
    <property type="entry name" value="Ricin B-like lectins"/>
    <property type="match status" value="2"/>
</dbReference>
<dbReference type="PROSITE" id="PS50231">
    <property type="entry name" value="RICIN_B_LECTIN"/>
    <property type="match status" value="2"/>
</dbReference>
<evidence type="ECO:0000256" key="3">
    <source>
        <dbReference type="ARBA" id="ARBA00022692"/>
    </source>
</evidence>
<reference evidence="13" key="1">
    <citation type="submission" date="2018-07" db="EMBL/GenBank/DDBJ databases">
        <authorList>
            <person name="Quirk P.G."/>
            <person name="Krulwich T.A."/>
        </authorList>
    </citation>
    <scope>NUCLEOTIDE SEQUENCE</scope>
</reference>
<keyword evidence="3 11" id="KW-0812">Transmembrane</keyword>
<dbReference type="GO" id="GO:0004653">
    <property type="term" value="F:polypeptide N-acetylgalactosaminyltransferase activity"/>
    <property type="evidence" value="ECO:0007669"/>
    <property type="project" value="TreeGrafter"/>
</dbReference>
<protein>
    <submittedName>
        <fullName evidence="13">CSON005670 protein</fullName>
    </submittedName>
</protein>
<dbReference type="GO" id="GO:0030246">
    <property type="term" value="F:carbohydrate binding"/>
    <property type="evidence" value="ECO:0007669"/>
    <property type="project" value="UniProtKB-KW"/>
</dbReference>
<keyword evidence="9" id="KW-1015">Disulfide bond</keyword>
<keyword evidence="7" id="KW-0333">Golgi apparatus</keyword>
<keyword evidence="10" id="KW-0325">Glycoprotein</keyword>
<comment type="subcellular location">
    <subcellularLocation>
        <location evidence="1">Golgi apparatus membrane</location>
        <topology evidence="1">Single-pass type II membrane protein</topology>
    </subcellularLocation>
</comment>
<name>A0A336MT90_CULSO</name>
<dbReference type="SUPFAM" id="SSF53448">
    <property type="entry name" value="Nucleotide-diphospho-sugar transferases"/>
    <property type="match status" value="2"/>
</dbReference>
<dbReference type="EMBL" id="UFQT01002206">
    <property type="protein sequence ID" value="SSX32925.1"/>
    <property type="molecule type" value="Genomic_DNA"/>
</dbReference>
<evidence type="ECO:0000256" key="10">
    <source>
        <dbReference type="ARBA" id="ARBA00023180"/>
    </source>
</evidence>
<dbReference type="AlphaFoldDB" id="A0A336MT90"/>
<dbReference type="OMA" id="WHILTTF"/>
<proteinExistence type="inferred from homology"/>
<evidence type="ECO:0000256" key="1">
    <source>
        <dbReference type="ARBA" id="ARBA00004323"/>
    </source>
</evidence>
<feature type="domain" description="Ricin B lectin" evidence="12">
    <location>
        <begin position="421"/>
        <end position="538"/>
    </location>
</feature>
<dbReference type="Pfam" id="PF00535">
    <property type="entry name" value="Glycos_transf_2"/>
    <property type="match status" value="2"/>
</dbReference>
<evidence type="ECO:0000256" key="4">
    <source>
        <dbReference type="ARBA" id="ARBA00022734"/>
    </source>
</evidence>
<keyword evidence="4" id="KW-0430">Lectin</keyword>
<dbReference type="CDD" id="cd02510">
    <property type="entry name" value="pp-GalNAc-T"/>
    <property type="match status" value="1"/>
</dbReference>
<evidence type="ECO:0000256" key="9">
    <source>
        <dbReference type="ARBA" id="ARBA00023157"/>
    </source>
</evidence>
<dbReference type="InterPro" id="IPR035992">
    <property type="entry name" value="Ricin_B-like_lectins"/>
</dbReference>
<dbReference type="GO" id="GO:0000139">
    <property type="term" value="C:Golgi membrane"/>
    <property type="evidence" value="ECO:0007669"/>
    <property type="project" value="UniProtKB-SubCell"/>
</dbReference>
<evidence type="ECO:0000313" key="13">
    <source>
        <dbReference type="EMBL" id="SSX32925.1"/>
    </source>
</evidence>
<dbReference type="Pfam" id="PF00652">
    <property type="entry name" value="Ricin_B_lectin"/>
    <property type="match status" value="2"/>
</dbReference>
<sequence length="1061" mass="123077">MTIKNILLILILVCFMNLIVFILNNSKNQIKFHKFRVNKLRLDDKKPGQLGAPVFLINDDEKNLSDLMIKEYSYNTVVSDKISLDRSLPDTRPKECLEKKYSSNLPAVSVIIVFHDEYLSFLLRTIHSVINRTPVELLKEVILVDDCSTKGNTDKENLDWHILTTFPYKNIRILRLQERHGLMKARMVGVLNSTSDIVVVMDAHMEVNTNWLPPLIEPIIEDFATITEPVIDYIDWNTLEYRSVKKGTRGGFNWQLCFLNYERKIKPGELQSDDYPTPVILGAIAAFNKEYFWKLGGYDPGLKIWGGEQYELSFKAWMCGGKVIRIPCSRVGHNYKGSGFHPYVSNNSFVQPNMKRIVEVWFDEFKYVYYTKSNAKDIDAGYLLPQIELRQKLGCKSFKWYLDTVFPEFLTRFPIDFTQYEFYGSIQSMAFPEYCIDDLGALKNKPIGLYQCHFQDSQFFFQTNKSEIRLWRDSMCLDTNILEPMNNTYIIRLFSCHHRGGNQYFAYDSVNFIQSNESNEIEFEEKIDWVNHTFIEIEKARIGLGELGTPVLLDTDEEKNLSLLMIKEYSYNTVVSDKISLDRSLRDTRAKECHDKKYSSKLPAVSVIIVFHDEYLSFLLRTLHSVINRTPVELLKEVILVDDCSKKGNTDKDNLDWHILTTFPYKNIRILRLQERHGLMKARMVGVLNSTSDIVVVMDAHIEVNTNWLPPLIEPIIDDPSTINEPVVDFIEWDTLELTSATPARGGFNWGLIYQEYTRKMKPGELESDNFPTPVILGAIAAFNKEYFWKLGGYDPGLKIWGGEQYDLSFKAWMCGGKVLRVPCSRVGHNFKGSGFHPYTSNSSFNEPNMKRIVDVWFDNFKDVYYSKSNAKDIDAGYLIPQIELRQKLGCKGFKWYLDNIFPDFFQRYPTDMTGFKYFGPIQSMANKNYCIDTLSANNNEPIGLYTCHFGETQFFLQTDENAIRTKADEYCFDVVSNPSEDTKKLISIYYCHHSGGNQFYKYDEMTQQIKNPSYGCIQSNFTEPAAPEMFLAACDDTLIEQKWMWNSKRIMNMLENELNE</sequence>
<dbReference type="Gene3D" id="2.80.10.50">
    <property type="match status" value="2"/>
</dbReference>